<proteinExistence type="predicted"/>
<protein>
    <submittedName>
        <fullName evidence="2">Uncharacterized protein</fullName>
    </submittedName>
</protein>
<gene>
    <name evidence="2" type="ORF">JMN32_06200</name>
</gene>
<reference evidence="2" key="1">
    <citation type="submission" date="2021-01" db="EMBL/GenBank/DDBJ databases">
        <title>Fulvivirga kasyanovii gen. nov., sp nov., a novel member of the phylum Bacteroidetes isolated from seawater in a mussel farm.</title>
        <authorList>
            <person name="Zhao L.-H."/>
            <person name="Wang Z.-J."/>
        </authorList>
    </citation>
    <scope>NUCLEOTIDE SEQUENCE</scope>
    <source>
        <strain evidence="2">29W222</strain>
    </source>
</reference>
<name>A0A937FWX4_9BACT</name>
<keyword evidence="1" id="KW-0472">Membrane</keyword>
<feature type="transmembrane region" description="Helical" evidence="1">
    <location>
        <begin position="7"/>
        <end position="28"/>
    </location>
</feature>
<keyword evidence="1" id="KW-1133">Transmembrane helix</keyword>
<evidence type="ECO:0000313" key="3">
    <source>
        <dbReference type="Proteomes" id="UP000614216"/>
    </source>
</evidence>
<dbReference type="EMBL" id="JAEUGD010000019">
    <property type="protein sequence ID" value="MBL6445890.1"/>
    <property type="molecule type" value="Genomic_DNA"/>
</dbReference>
<feature type="transmembrane region" description="Helical" evidence="1">
    <location>
        <begin position="77"/>
        <end position="99"/>
    </location>
</feature>
<evidence type="ECO:0000256" key="1">
    <source>
        <dbReference type="SAM" id="Phobius"/>
    </source>
</evidence>
<organism evidence="2 3">
    <name type="scientific">Fulvivirga marina</name>
    <dbReference type="NCBI Taxonomy" id="2494733"/>
    <lineage>
        <taxon>Bacteria</taxon>
        <taxon>Pseudomonadati</taxon>
        <taxon>Bacteroidota</taxon>
        <taxon>Cytophagia</taxon>
        <taxon>Cytophagales</taxon>
        <taxon>Fulvivirgaceae</taxon>
        <taxon>Fulvivirga</taxon>
    </lineage>
</organism>
<feature type="transmembrane region" description="Helical" evidence="1">
    <location>
        <begin position="40"/>
        <end position="57"/>
    </location>
</feature>
<accession>A0A937FWX4</accession>
<dbReference type="Proteomes" id="UP000614216">
    <property type="component" value="Unassembled WGS sequence"/>
</dbReference>
<keyword evidence="3" id="KW-1185">Reference proteome</keyword>
<evidence type="ECO:0000313" key="2">
    <source>
        <dbReference type="EMBL" id="MBL6445890.1"/>
    </source>
</evidence>
<keyword evidence="1" id="KW-0812">Transmembrane</keyword>
<dbReference type="AlphaFoldDB" id="A0A937FWX4"/>
<feature type="transmembrane region" description="Helical" evidence="1">
    <location>
        <begin position="111"/>
        <end position="130"/>
    </location>
</feature>
<dbReference type="RefSeq" id="WP_202855436.1">
    <property type="nucleotide sequence ID" value="NZ_JAEUGD010000019.1"/>
</dbReference>
<comment type="caution">
    <text evidence="2">The sequence shown here is derived from an EMBL/GenBank/DDBJ whole genome shotgun (WGS) entry which is preliminary data.</text>
</comment>
<sequence>MKAAKNIFHYISYLQYPFILISLFYLYKPLIYDLSTVWDNLNKVLILMGLGISLATLQDTQKMQNKLSRKVWQNPRYSRIFLLYLLSPVVIIISFGLYGLLLSANKQLVEIAPGIVVFGIGLIGFLKAGVEMAENHRKDQTAKVHNA</sequence>